<feature type="region of interest" description="Disordered" evidence="1">
    <location>
        <begin position="1"/>
        <end position="26"/>
    </location>
</feature>
<evidence type="ECO:0000313" key="2">
    <source>
        <dbReference type="EMBL" id="ABD87689.1"/>
    </source>
</evidence>
<gene>
    <name evidence="2" type="ordered locus">RPC_2135</name>
</gene>
<dbReference type="AlphaFoldDB" id="Q216J7"/>
<dbReference type="OrthoDB" id="9798158at2"/>
<evidence type="ECO:0000256" key="1">
    <source>
        <dbReference type="SAM" id="MobiDB-lite"/>
    </source>
</evidence>
<protein>
    <recommendedName>
        <fullName evidence="3">BrnT family toxin</fullName>
    </recommendedName>
</protein>
<dbReference type="HOGENOM" id="CLU_149290_3_0_5"/>
<dbReference type="RefSeq" id="WP_011472588.1">
    <property type="nucleotide sequence ID" value="NC_007925.1"/>
</dbReference>
<organism evidence="2">
    <name type="scientific">Rhodopseudomonas palustris (strain BisB18)</name>
    <dbReference type="NCBI Taxonomy" id="316056"/>
    <lineage>
        <taxon>Bacteria</taxon>
        <taxon>Pseudomonadati</taxon>
        <taxon>Pseudomonadota</taxon>
        <taxon>Alphaproteobacteria</taxon>
        <taxon>Hyphomicrobiales</taxon>
        <taxon>Nitrobacteraceae</taxon>
        <taxon>Rhodopseudomonas</taxon>
    </lineage>
</organism>
<dbReference type="Pfam" id="PF04365">
    <property type="entry name" value="BrnT_toxin"/>
    <property type="match status" value="1"/>
</dbReference>
<sequence>MVDLNQMTGFDWDPGNSRKSTDKHGISQAEAEQVFFNDPLIVADDVKHSTAEPRFNALGKTSEGRLLHVTFTLRQSSTLIRVISARAMNRKERTLYEKA</sequence>
<dbReference type="EMBL" id="CP000301">
    <property type="protein sequence ID" value="ABD87689.1"/>
    <property type="molecule type" value="Genomic_DNA"/>
</dbReference>
<accession>Q216J7</accession>
<evidence type="ECO:0008006" key="3">
    <source>
        <dbReference type="Google" id="ProtNLM"/>
    </source>
</evidence>
<dbReference type="eggNOG" id="COG2929">
    <property type="taxonomic scope" value="Bacteria"/>
</dbReference>
<name>Q216J7_RHOPB</name>
<dbReference type="InterPro" id="IPR007460">
    <property type="entry name" value="BrnT_toxin"/>
</dbReference>
<dbReference type="KEGG" id="rpc:RPC_2135"/>
<dbReference type="InterPro" id="IPR038573">
    <property type="entry name" value="BrnT_sf"/>
</dbReference>
<proteinExistence type="predicted"/>
<dbReference type="STRING" id="316056.RPC_2135"/>
<reference evidence="2" key="1">
    <citation type="submission" date="2006-03" db="EMBL/GenBank/DDBJ databases">
        <title>Complete sequence of Rhodopseudomonas palustris BisB18.</title>
        <authorList>
            <consortium name="US DOE Joint Genome Institute"/>
            <person name="Copeland A."/>
            <person name="Lucas S."/>
            <person name="Lapidus A."/>
            <person name="Barry K."/>
            <person name="Detter J.C."/>
            <person name="Glavina del Rio T."/>
            <person name="Hammon N."/>
            <person name="Israni S."/>
            <person name="Dalin E."/>
            <person name="Tice H."/>
            <person name="Pitluck S."/>
            <person name="Chain P."/>
            <person name="Malfatti S."/>
            <person name="Shin M."/>
            <person name="Vergez L."/>
            <person name="Schmutz J."/>
            <person name="Larimer F."/>
            <person name="Land M."/>
            <person name="Hauser L."/>
            <person name="Pelletier D.A."/>
            <person name="Kyrpides N."/>
            <person name="Anderson I."/>
            <person name="Oda Y."/>
            <person name="Harwood C.S."/>
            <person name="Richardson P."/>
        </authorList>
    </citation>
    <scope>NUCLEOTIDE SEQUENCE [LARGE SCALE GENOMIC DNA]</scope>
    <source>
        <strain evidence="2">BisB18</strain>
    </source>
</reference>
<dbReference type="Gene3D" id="3.10.450.530">
    <property type="entry name" value="Ribonuclease toxin, BrnT, of type II toxin-antitoxin system"/>
    <property type="match status" value="1"/>
</dbReference>